<reference evidence="8" key="1">
    <citation type="submission" date="2022-11" db="EMBL/GenBank/DDBJ databases">
        <authorList>
            <person name="Petersen C."/>
        </authorList>
    </citation>
    <scope>NUCLEOTIDE SEQUENCE</scope>
    <source>
        <strain evidence="8">IBT 30761</strain>
    </source>
</reference>
<dbReference type="EMBL" id="JAPQKI010000002">
    <property type="protein sequence ID" value="KAJ5110687.1"/>
    <property type="molecule type" value="Genomic_DNA"/>
</dbReference>
<evidence type="ECO:0000256" key="1">
    <source>
        <dbReference type="ARBA" id="ARBA00022723"/>
    </source>
</evidence>
<dbReference type="InterPro" id="IPR001138">
    <property type="entry name" value="Zn2Cys6_DnaBD"/>
</dbReference>
<protein>
    <submittedName>
        <fullName evidence="8">Transcriptional regulator family: Fungal Specific TF</fullName>
    </submittedName>
</protein>
<feature type="domain" description="Xylanolytic transcriptional activator regulatory" evidence="7">
    <location>
        <begin position="385"/>
        <end position="458"/>
    </location>
</feature>
<name>A0A9W9KMA7_9EURO</name>
<evidence type="ECO:0000256" key="3">
    <source>
        <dbReference type="ARBA" id="ARBA00023125"/>
    </source>
</evidence>
<dbReference type="CDD" id="cd00067">
    <property type="entry name" value="GAL4"/>
    <property type="match status" value="1"/>
</dbReference>
<dbReference type="GO" id="GO:0008270">
    <property type="term" value="F:zinc ion binding"/>
    <property type="evidence" value="ECO:0007669"/>
    <property type="project" value="InterPro"/>
</dbReference>
<dbReference type="AlphaFoldDB" id="A0A9W9KMA7"/>
<dbReference type="GO" id="GO:0000981">
    <property type="term" value="F:DNA-binding transcription factor activity, RNA polymerase II-specific"/>
    <property type="evidence" value="ECO:0007669"/>
    <property type="project" value="InterPro"/>
</dbReference>
<accession>A0A9W9KMA7</accession>
<dbReference type="InterPro" id="IPR053230">
    <property type="entry name" value="Trans_reg_galc"/>
</dbReference>
<dbReference type="PANTHER" id="PTHR47654:SF3">
    <property type="entry name" value="ZN(II)2CYS6 TRANSCRIPTION FACTOR (EUROFUNG)"/>
    <property type="match status" value="1"/>
</dbReference>
<dbReference type="SMART" id="SM00906">
    <property type="entry name" value="Fungal_trans"/>
    <property type="match status" value="1"/>
</dbReference>
<evidence type="ECO:0000313" key="8">
    <source>
        <dbReference type="EMBL" id="KAJ5110687.1"/>
    </source>
</evidence>
<dbReference type="SUPFAM" id="SSF57701">
    <property type="entry name" value="Zn2/Cys6 DNA-binding domain"/>
    <property type="match status" value="1"/>
</dbReference>
<feature type="region of interest" description="Disordered" evidence="6">
    <location>
        <begin position="742"/>
        <end position="783"/>
    </location>
</feature>
<evidence type="ECO:0000259" key="7">
    <source>
        <dbReference type="SMART" id="SM00906"/>
    </source>
</evidence>
<reference evidence="8" key="2">
    <citation type="journal article" date="2023" name="IMA Fungus">
        <title>Comparative genomic study of the Penicillium genus elucidates a diverse pangenome and 15 lateral gene transfer events.</title>
        <authorList>
            <person name="Petersen C."/>
            <person name="Sorensen T."/>
            <person name="Nielsen M.R."/>
            <person name="Sondergaard T.E."/>
            <person name="Sorensen J.L."/>
            <person name="Fitzpatrick D.A."/>
            <person name="Frisvad J.C."/>
            <person name="Nielsen K.L."/>
        </authorList>
    </citation>
    <scope>NUCLEOTIDE SEQUENCE</scope>
    <source>
        <strain evidence="8">IBT 30761</strain>
    </source>
</reference>
<dbReference type="GO" id="GO:0006351">
    <property type="term" value="P:DNA-templated transcription"/>
    <property type="evidence" value="ECO:0007669"/>
    <property type="project" value="InterPro"/>
</dbReference>
<feature type="region of interest" description="Disordered" evidence="6">
    <location>
        <begin position="211"/>
        <end position="238"/>
    </location>
</feature>
<keyword evidence="1" id="KW-0479">Metal-binding</keyword>
<dbReference type="Gene3D" id="4.10.240.10">
    <property type="entry name" value="Zn(2)-C6 fungal-type DNA-binding domain"/>
    <property type="match status" value="1"/>
</dbReference>
<evidence type="ECO:0000256" key="5">
    <source>
        <dbReference type="ARBA" id="ARBA00023242"/>
    </source>
</evidence>
<feature type="compositionally biased region" description="Basic and acidic residues" evidence="6">
    <location>
        <begin position="229"/>
        <end position="238"/>
    </location>
</feature>
<comment type="caution">
    <text evidence="8">The sequence shown here is derived from an EMBL/GenBank/DDBJ whole genome shotgun (WGS) entry which is preliminary data.</text>
</comment>
<sequence>MAELPFRNSVRAEEVDFPVVSNAPLQEAAQMQMPSQRALPSIRLQTSAGPRPSPLGKVAIPRGRSVAIQGRKRVSRACESCRIRKTKCSGETPQTDLSTKLQACQNLLKEAKQFVPGPTAQKIAEYLQDDDSGYMSNDVGYMSNDVSSGSSHRVKRSKDEAADGESSSTSSVGSLESLDQIEYDVNQNDQSRATGNIGKSSEITWIQRLEKAAEQHQSGPSGQFGFDSTYKDSRAREEPHPHELNYHLDDLDIGVSEPVQTYWLPPRPLADTLFDIYLRVVHPYFPIINRPLFCEQYRSFFDSYAIPGDKWLAILNMIFAIASTYVQMTELDQHGNPQDHLLYLTRARILSLNGEDLFRHPDLQQVQVEGLISFYLLSTEQIHRAWIISSLAIRSAVSLGINMKSSSRAVTDLSKETRNRVWWSLFNLENRLGLMTGRPTCVSVNMCSSPFPLPLSDEQLQAPLGIQLLTDTAFRDKRINNVMVSLHLRQPSFGRSHGKEDMDESREWLRGLPVTPELGFLYTCDLAILVQELLDHIYTVNSVHQTWTDLKARIGDLDFTNITNDDEARDEKTRMACQYYSARIMLGRPCLCKPNESLDGSDEDQKFTQLMAVSTIRAAAHMAQLISGVLSNEQSFGISPWWCCLHYVMQTAAVLILELSLNSIHMVEEKNNILRLAKGCVRWLYRTSQNSVASHRAWRLCDSSLRRLASPMGLDVSDLPSFPSRQGQNLEVDTFGTSAFGSHPELPDYVPPPDYANQPQPMSPPDARIGAGMDNPPFQSDPLTQKLLDSFLTGFESDDSQTQ</sequence>
<dbReference type="Proteomes" id="UP001149074">
    <property type="component" value="Unassembled WGS sequence"/>
</dbReference>
<dbReference type="GeneID" id="81352695"/>
<feature type="compositionally biased region" description="Low complexity" evidence="6">
    <location>
        <begin position="164"/>
        <end position="177"/>
    </location>
</feature>
<evidence type="ECO:0000256" key="6">
    <source>
        <dbReference type="SAM" id="MobiDB-lite"/>
    </source>
</evidence>
<dbReference type="RefSeq" id="XP_056478757.1">
    <property type="nucleotide sequence ID" value="XM_056613716.1"/>
</dbReference>
<dbReference type="PANTHER" id="PTHR47654">
    <property type="entry name" value="ZN(II)2CYS6 TRANSCRIPTION FACTOR (EUROFUNG)-RELATED"/>
    <property type="match status" value="1"/>
</dbReference>
<evidence type="ECO:0000256" key="2">
    <source>
        <dbReference type="ARBA" id="ARBA00023015"/>
    </source>
</evidence>
<keyword evidence="2" id="KW-0805">Transcription regulation</keyword>
<dbReference type="CDD" id="cd12148">
    <property type="entry name" value="fungal_TF_MHR"/>
    <property type="match status" value="1"/>
</dbReference>
<keyword evidence="3" id="KW-0238">DNA-binding</keyword>
<organism evidence="8 9">
    <name type="scientific">Penicillium argentinense</name>
    <dbReference type="NCBI Taxonomy" id="1131581"/>
    <lineage>
        <taxon>Eukaryota</taxon>
        <taxon>Fungi</taxon>
        <taxon>Dikarya</taxon>
        <taxon>Ascomycota</taxon>
        <taxon>Pezizomycotina</taxon>
        <taxon>Eurotiomycetes</taxon>
        <taxon>Eurotiomycetidae</taxon>
        <taxon>Eurotiales</taxon>
        <taxon>Aspergillaceae</taxon>
        <taxon>Penicillium</taxon>
    </lineage>
</organism>
<evidence type="ECO:0000313" key="9">
    <source>
        <dbReference type="Proteomes" id="UP001149074"/>
    </source>
</evidence>
<keyword evidence="4" id="KW-0804">Transcription</keyword>
<dbReference type="InterPro" id="IPR007219">
    <property type="entry name" value="XnlR_reg_dom"/>
</dbReference>
<dbReference type="Pfam" id="PF04082">
    <property type="entry name" value="Fungal_trans"/>
    <property type="match status" value="1"/>
</dbReference>
<evidence type="ECO:0000256" key="4">
    <source>
        <dbReference type="ARBA" id="ARBA00023163"/>
    </source>
</evidence>
<keyword evidence="5" id="KW-0539">Nucleus</keyword>
<keyword evidence="9" id="KW-1185">Reference proteome</keyword>
<dbReference type="GO" id="GO:0003677">
    <property type="term" value="F:DNA binding"/>
    <property type="evidence" value="ECO:0007669"/>
    <property type="project" value="UniProtKB-KW"/>
</dbReference>
<gene>
    <name evidence="8" type="ORF">N7532_001222</name>
</gene>
<feature type="region of interest" description="Disordered" evidence="6">
    <location>
        <begin position="135"/>
        <end position="177"/>
    </location>
</feature>
<proteinExistence type="predicted"/>
<dbReference type="InterPro" id="IPR036864">
    <property type="entry name" value="Zn2-C6_fun-type_DNA-bd_sf"/>
</dbReference>
<dbReference type="OrthoDB" id="5296287at2759"/>